<evidence type="ECO:0000259" key="2">
    <source>
        <dbReference type="Pfam" id="PF01051"/>
    </source>
</evidence>
<protein>
    <submittedName>
        <fullName evidence="3">RepB family plasmid replication initiator protein</fullName>
    </submittedName>
</protein>
<gene>
    <name evidence="3" type="ORF">JAW44_004557</name>
</gene>
<dbReference type="EMBL" id="DACUGV010000010">
    <property type="protein sequence ID" value="HAT7594751.1"/>
    <property type="molecule type" value="Genomic_DNA"/>
</dbReference>
<evidence type="ECO:0000313" key="3">
    <source>
        <dbReference type="EMBL" id="HAT7594751.1"/>
    </source>
</evidence>
<dbReference type="GO" id="GO:0006270">
    <property type="term" value="P:DNA replication initiation"/>
    <property type="evidence" value="ECO:0007669"/>
    <property type="project" value="InterPro"/>
</dbReference>
<sequence length="312" mass="35563">MESTENQTDDGLNPEHPFVVHRQTGKDYMLVPSDDKSVQPRALLRLSVFTPVAPKERGKRDFLIDASEELSTLEIARREGYTKIRIKGAKLNMSTDFKAWIGIVSAFSKYGFESEKITLSFSEFGRMCGLRPTDLNGRARARLKESLFNIASVTLAFTTKDGTKNMVSHLVQKAKLDENEDVVELLGDKDLWELYRWDHKILLSLKPLSNLARKEAAQALYVYLESLPSNTGPLFMTMKRFRERLSLDSPVKTQNQTIRKALADLEKIGYLEYKEVKKGREIQFTILARRPNLKVASPKEKSEENKGDGDEQ</sequence>
<reference evidence="3" key="2">
    <citation type="submission" date="2020-11" db="EMBL/GenBank/DDBJ databases">
        <authorList>
            <consortium name="NCBI Pathogen Detection Project"/>
        </authorList>
    </citation>
    <scope>NUCLEOTIDE SEQUENCE</scope>
    <source>
        <strain evidence="3">RS189</strain>
    </source>
</reference>
<dbReference type="InterPro" id="IPR000525">
    <property type="entry name" value="Initiator_Rep_WH1"/>
</dbReference>
<dbReference type="Pfam" id="PF01051">
    <property type="entry name" value="Rep3_N"/>
    <property type="match status" value="1"/>
</dbReference>
<evidence type="ECO:0000256" key="1">
    <source>
        <dbReference type="ARBA" id="ARBA00038283"/>
    </source>
</evidence>
<organism evidence="3 4">
    <name type="scientific">Citrobacter werkmanii</name>
    <dbReference type="NCBI Taxonomy" id="67827"/>
    <lineage>
        <taxon>Bacteria</taxon>
        <taxon>Pseudomonadati</taxon>
        <taxon>Pseudomonadota</taxon>
        <taxon>Gammaproteobacteria</taxon>
        <taxon>Enterobacterales</taxon>
        <taxon>Enterobacteriaceae</taxon>
        <taxon>Citrobacter</taxon>
        <taxon>Citrobacter freundii complex</taxon>
    </lineage>
</organism>
<dbReference type="AlphaFoldDB" id="A0AA38DW89"/>
<proteinExistence type="inferred from homology"/>
<comment type="similarity">
    <text evidence="1">Belongs to the initiator RepB protein family.</text>
</comment>
<evidence type="ECO:0000313" key="4">
    <source>
        <dbReference type="Proteomes" id="UP000867745"/>
    </source>
</evidence>
<name>A0AA38DW89_9ENTR</name>
<dbReference type="GO" id="GO:0003887">
    <property type="term" value="F:DNA-directed DNA polymerase activity"/>
    <property type="evidence" value="ECO:0007669"/>
    <property type="project" value="InterPro"/>
</dbReference>
<comment type="caution">
    <text evidence="3">The sequence shown here is derived from an EMBL/GenBank/DDBJ whole genome shotgun (WGS) entry which is preliminary data.</text>
</comment>
<reference evidence="3" key="1">
    <citation type="journal article" date="2018" name="Genome Biol.">
        <title>SKESA: strategic k-mer extension for scrupulous assemblies.</title>
        <authorList>
            <person name="Souvorov A."/>
            <person name="Agarwala R."/>
            <person name="Lipman D.J."/>
        </authorList>
    </citation>
    <scope>NUCLEOTIDE SEQUENCE</scope>
    <source>
        <strain evidence="3">RS189</strain>
    </source>
</reference>
<dbReference type="Proteomes" id="UP000867745">
    <property type="component" value="Unassembled WGS sequence"/>
</dbReference>
<accession>A0AA38DW89</accession>
<feature type="domain" description="Initiator Rep protein WH1" evidence="2">
    <location>
        <begin position="105"/>
        <end position="224"/>
    </location>
</feature>